<dbReference type="Gene3D" id="3.30.1280.10">
    <property type="entry name" value="Phosphoribosylformylglycinamidine synthase subunit PurS"/>
    <property type="match status" value="1"/>
</dbReference>
<keyword evidence="5 6" id="KW-0067">ATP-binding</keyword>
<evidence type="ECO:0000256" key="2">
    <source>
        <dbReference type="ARBA" id="ARBA00022598"/>
    </source>
</evidence>
<dbReference type="GO" id="GO:0005524">
    <property type="term" value="F:ATP binding"/>
    <property type="evidence" value="ECO:0007669"/>
    <property type="project" value="UniProtKB-UniRule"/>
</dbReference>
<dbReference type="eggNOG" id="COG1828">
    <property type="taxonomic scope" value="Bacteria"/>
</dbReference>
<keyword evidence="2 6" id="KW-0436">Ligase</keyword>
<dbReference type="EMBL" id="CP001825">
    <property type="protein sequence ID" value="ACZ41929.1"/>
    <property type="molecule type" value="Genomic_DNA"/>
</dbReference>
<dbReference type="HOGENOM" id="CLU_164833_3_0_0"/>
<comment type="catalytic activity">
    <reaction evidence="6">
        <text>N(2)-formyl-N(1)-(5-phospho-beta-D-ribosyl)glycinamide + L-glutamine + ATP + H2O = 2-formamido-N(1)-(5-O-phospho-beta-D-ribosyl)acetamidine + L-glutamate + ADP + phosphate + H(+)</text>
        <dbReference type="Rhea" id="RHEA:17129"/>
        <dbReference type="ChEBI" id="CHEBI:15377"/>
        <dbReference type="ChEBI" id="CHEBI:15378"/>
        <dbReference type="ChEBI" id="CHEBI:29985"/>
        <dbReference type="ChEBI" id="CHEBI:30616"/>
        <dbReference type="ChEBI" id="CHEBI:43474"/>
        <dbReference type="ChEBI" id="CHEBI:58359"/>
        <dbReference type="ChEBI" id="CHEBI:147286"/>
        <dbReference type="ChEBI" id="CHEBI:147287"/>
        <dbReference type="ChEBI" id="CHEBI:456216"/>
        <dbReference type="EC" id="6.3.5.3"/>
    </reaction>
</comment>
<dbReference type="InterPro" id="IPR003850">
    <property type="entry name" value="PurS"/>
</dbReference>
<comment type="similarity">
    <text evidence="6">Belongs to the PurS family.</text>
</comment>
<keyword evidence="8" id="KW-1185">Reference proteome</keyword>
<evidence type="ECO:0000256" key="6">
    <source>
        <dbReference type="HAMAP-Rule" id="MF_01926"/>
    </source>
</evidence>
<accession>D1CG73</accession>
<comment type="pathway">
    <text evidence="6">Purine metabolism; IMP biosynthesis via de novo pathway; 5-amino-1-(5-phospho-D-ribosyl)imidazole from N(2)-formyl-N(1)-(5-phospho-D-ribosyl)glycinamide: step 1/2.</text>
</comment>
<comment type="function">
    <text evidence="6">Part of the phosphoribosylformylglycinamidine synthase complex involved in the purines biosynthetic pathway. Catalyzes the ATP-dependent conversion of formylglycinamide ribonucleotide (FGAR) and glutamine to yield formylglycinamidine ribonucleotide (FGAM) and glutamate. The FGAM synthase complex is composed of three subunits. PurQ produces an ammonia molecule by converting glutamine to glutamate. PurL transfers the ammonia molecule to FGAR to form FGAM in an ATP-dependent manner. PurS interacts with PurQ and PurL and is thought to assist in the transfer of the ammonia molecule from PurQ to PurL.</text>
</comment>
<comment type="subunit">
    <text evidence="6">Part of the FGAM synthase complex composed of 1 PurL, 1 PurQ and 2 PurS subunits.</text>
</comment>
<dbReference type="Proteomes" id="UP000000323">
    <property type="component" value="Chromosome 1"/>
</dbReference>
<dbReference type="RefSeq" id="WP_012874964.1">
    <property type="nucleotide sequence ID" value="NC_013525.1"/>
</dbReference>
<keyword evidence="4 6" id="KW-0658">Purine biosynthesis</keyword>
<dbReference type="Pfam" id="PF02700">
    <property type="entry name" value="PurS"/>
    <property type="match status" value="1"/>
</dbReference>
<evidence type="ECO:0000313" key="8">
    <source>
        <dbReference type="Proteomes" id="UP000000323"/>
    </source>
</evidence>
<dbReference type="KEGG" id="ttr:Tter_1013"/>
<dbReference type="PANTHER" id="PTHR34696:SF1">
    <property type="entry name" value="PHOSPHORIBOSYLFORMYLGLYCINAMIDINE SYNTHASE SUBUNIT PURS"/>
    <property type="match status" value="1"/>
</dbReference>
<evidence type="ECO:0000313" key="7">
    <source>
        <dbReference type="EMBL" id="ACZ41929.1"/>
    </source>
</evidence>
<evidence type="ECO:0000256" key="4">
    <source>
        <dbReference type="ARBA" id="ARBA00022755"/>
    </source>
</evidence>
<gene>
    <name evidence="6" type="primary">purS</name>
    <name evidence="7" type="ordered locus">Tter_1013</name>
</gene>
<dbReference type="EC" id="6.3.5.3" evidence="6"/>
<dbReference type="NCBIfam" id="TIGR00302">
    <property type="entry name" value="phosphoribosylformylglycinamidine synthase subunit PurS"/>
    <property type="match status" value="1"/>
</dbReference>
<organism evidence="7 8">
    <name type="scientific">Thermobaculum terrenum (strain ATCC BAA-798 / CCMEE 7001 / YNP1)</name>
    <dbReference type="NCBI Taxonomy" id="525904"/>
    <lineage>
        <taxon>Bacteria</taxon>
        <taxon>Bacillati</taxon>
        <taxon>Chloroflexota</taxon>
        <taxon>Chloroflexia</taxon>
        <taxon>Candidatus Thermobaculales</taxon>
        <taxon>Candidatus Thermobaculaceae</taxon>
        <taxon>Thermobaculum</taxon>
    </lineage>
</organism>
<dbReference type="AlphaFoldDB" id="D1CG73"/>
<evidence type="ECO:0000256" key="1">
    <source>
        <dbReference type="ARBA" id="ARBA00022490"/>
    </source>
</evidence>
<keyword evidence="1 6" id="KW-0963">Cytoplasm</keyword>
<dbReference type="NCBIfam" id="NF004630">
    <property type="entry name" value="PRK05974.1"/>
    <property type="match status" value="1"/>
</dbReference>
<dbReference type="GO" id="GO:0006189">
    <property type="term" value="P:'de novo' IMP biosynthetic process"/>
    <property type="evidence" value="ECO:0007669"/>
    <property type="project" value="UniProtKB-UniRule"/>
</dbReference>
<dbReference type="InterPro" id="IPR036604">
    <property type="entry name" value="PurS-like_sf"/>
</dbReference>
<sequence length="85" mass="9487">MSRWHGKVTVTLKPSVNDPQGLAVYEGLKTLGFEEVTSVRVGKHIDVILDSPTEEDARRRLAEMCESLLANTIIETYKIEVSKGE</sequence>
<name>D1CG73_THET1</name>
<evidence type="ECO:0000256" key="3">
    <source>
        <dbReference type="ARBA" id="ARBA00022741"/>
    </source>
</evidence>
<protein>
    <recommendedName>
        <fullName evidence="6">Phosphoribosylformylglycinamidine synthase subunit PurS</fullName>
        <shortName evidence="6">FGAM synthase</shortName>
        <ecNumber evidence="6">6.3.5.3</ecNumber>
    </recommendedName>
    <alternativeName>
        <fullName evidence="6">Formylglycinamide ribonucleotide amidotransferase subunit III</fullName>
        <shortName evidence="6">FGAR amidotransferase III</shortName>
        <shortName evidence="6">FGAR-AT III</shortName>
    </alternativeName>
    <alternativeName>
        <fullName evidence="6">Phosphoribosylformylglycinamidine synthase subunit III</fullName>
    </alternativeName>
</protein>
<dbReference type="HAMAP" id="MF_01926">
    <property type="entry name" value="PurS"/>
    <property type="match status" value="1"/>
</dbReference>
<proteinExistence type="inferred from homology"/>
<dbReference type="OrthoDB" id="9799101at2"/>
<evidence type="ECO:0000256" key="5">
    <source>
        <dbReference type="ARBA" id="ARBA00022840"/>
    </source>
</evidence>
<dbReference type="PANTHER" id="PTHR34696">
    <property type="entry name" value="PHOSPHORIBOSYLFORMYLGLYCINAMIDINE SYNTHASE SUBUNIT PURS"/>
    <property type="match status" value="1"/>
</dbReference>
<reference evidence="8" key="1">
    <citation type="journal article" date="2010" name="Stand. Genomic Sci.">
        <title>Complete genome sequence of 'Thermobaculum terrenum' type strain (YNP1).</title>
        <authorList>
            <person name="Kiss H."/>
            <person name="Cleland D."/>
            <person name="Lapidus A."/>
            <person name="Lucas S."/>
            <person name="Glavina Del Rio T."/>
            <person name="Nolan M."/>
            <person name="Tice H."/>
            <person name="Han C."/>
            <person name="Goodwin L."/>
            <person name="Pitluck S."/>
            <person name="Liolios K."/>
            <person name="Ivanova N."/>
            <person name="Mavromatis K."/>
            <person name="Ovchinnikova G."/>
            <person name="Pati A."/>
            <person name="Chen A."/>
            <person name="Palaniappan K."/>
            <person name="Land M."/>
            <person name="Hauser L."/>
            <person name="Chang Y."/>
            <person name="Jeffries C."/>
            <person name="Lu M."/>
            <person name="Brettin T."/>
            <person name="Detter J."/>
            <person name="Goker M."/>
            <person name="Tindall B."/>
            <person name="Beck B."/>
            <person name="McDermott T."/>
            <person name="Woyke T."/>
            <person name="Bristow J."/>
            <person name="Eisen J."/>
            <person name="Markowitz V."/>
            <person name="Hugenholtz P."/>
            <person name="Kyrpides N."/>
            <person name="Klenk H."/>
            <person name="Cheng J."/>
        </authorList>
    </citation>
    <scope>NUCLEOTIDE SEQUENCE [LARGE SCALE GENOMIC DNA]</scope>
    <source>
        <strain evidence="8">ATCC BAA-798 / YNP1</strain>
    </source>
</reference>
<dbReference type="SUPFAM" id="SSF82697">
    <property type="entry name" value="PurS-like"/>
    <property type="match status" value="1"/>
</dbReference>
<keyword evidence="3 6" id="KW-0547">Nucleotide-binding</keyword>
<comment type="subcellular location">
    <subcellularLocation>
        <location evidence="6">Cytoplasm</location>
    </subcellularLocation>
</comment>
<dbReference type="STRING" id="525904.Tter_1013"/>
<dbReference type="GO" id="GO:0004642">
    <property type="term" value="F:phosphoribosylformylglycinamidine synthase activity"/>
    <property type="evidence" value="ECO:0007669"/>
    <property type="project" value="UniProtKB-UniRule"/>
</dbReference>
<dbReference type="UniPathway" id="UPA00074">
    <property type="reaction ID" value="UER00128"/>
</dbReference>
<dbReference type="GO" id="GO:0005737">
    <property type="term" value="C:cytoplasm"/>
    <property type="evidence" value="ECO:0007669"/>
    <property type="project" value="UniProtKB-SubCell"/>
</dbReference>